<sequence>MRTAIVGASGRTMSFLTQLLLARGEEVVGTVRNSPRSKALPKGGAEYVELNLEAEPSVMDWRFLAHADAVIFAAGAGYGSSHDRKLSVDLQGAIRACQAAVTHGVSRFVMVSSMGADRALVGEDSFSDYLRLKAEADDYLMSSSLEWTVVRPSGLRDGSGTGAIQTGTDMRGGSIARVDLSKVIDRVLHDPSSIGSVFEVTEGVVPIAHAQLHFGRE</sequence>
<evidence type="ECO:0000313" key="2">
    <source>
        <dbReference type="EMBL" id="KAB2582154.1"/>
    </source>
</evidence>
<dbReference type="EMBL" id="MRBO01000731">
    <property type="protein sequence ID" value="KAB2582154.1"/>
    <property type="molecule type" value="Genomic_DNA"/>
</dbReference>
<evidence type="ECO:0000259" key="1">
    <source>
        <dbReference type="Pfam" id="PF13460"/>
    </source>
</evidence>
<organism evidence="2 3">
    <name type="scientific">Rhodococcus erythropolis</name>
    <name type="common">Arthrobacter picolinophilus</name>
    <dbReference type="NCBI Taxonomy" id="1833"/>
    <lineage>
        <taxon>Bacteria</taxon>
        <taxon>Bacillati</taxon>
        <taxon>Actinomycetota</taxon>
        <taxon>Actinomycetes</taxon>
        <taxon>Mycobacteriales</taxon>
        <taxon>Nocardiaceae</taxon>
        <taxon>Rhodococcus</taxon>
        <taxon>Rhodococcus erythropolis group</taxon>
    </lineage>
</organism>
<evidence type="ECO:0000313" key="3">
    <source>
        <dbReference type="Proteomes" id="UP000325576"/>
    </source>
</evidence>
<comment type="caution">
    <text evidence="2">The sequence shown here is derived from an EMBL/GenBank/DDBJ whole genome shotgun (WGS) entry which is preliminary data.</text>
</comment>
<dbReference type="InterPro" id="IPR036291">
    <property type="entry name" value="NAD(P)-bd_dom_sf"/>
</dbReference>
<dbReference type="AlphaFoldDB" id="A0A0C3ADW4"/>
<dbReference type="Pfam" id="PF13460">
    <property type="entry name" value="NAD_binding_10"/>
    <property type="match status" value="1"/>
</dbReference>
<dbReference type="PANTHER" id="PTHR15020">
    <property type="entry name" value="FLAVIN REDUCTASE-RELATED"/>
    <property type="match status" value="1"/>
</dbReference>
<dbReference type="CDD" id="cd05243">
    <property type="entry name" value="SDR_a5"/>
    <property type="match status" value="1"/>
</dbReference>
<name>A0A0C3ADW4_RHOER</name>
<dbReference type="Gene3D" id="3.40.50.720">
    <property type="entry name" value="NAD(P)-binding Rossmann-like Domain"/>
    <property type="match status" value="1"/>
</dbReference>
<dbReference type="SUPFAM" id="SSF51735">
    <property type="entry name" value="NAD(P)-binding Rossmann-fold domains"/>
    <property type="match status" value="1"/>
</dbReference>
<gene>
    <name evidence="2" type="ORF">BS297_27365</name>
</gene>
<dbReference type="Proteomes" id="UP000325576">
    <property type="component" value="Unassembled WGS sequence"/>
</dbReference>
<reference evidence="2 3" key="1">
    <citation type="journal article" date="2017" name="Poromechanics V (2013)">
        <title>Genomic Characterization of the Arsenic-Tolerant Actinobacterium, &lt;i&gt;Rhodococcus erythropolis&lt;/i&gt; S43.</title>
        <authorList>
            <person name="Retamal-Morales G."/>
            <person name="Mehnert M."/>
            <person name="Schwabe R."/>
            <person name="Tischler D."/>
            <person name="Schloemann M."/>
            <person name="Levican G.J."/>
        </authorList>
    </citation>
    <scope>NUCLEOTIDE SEQUENCE [LARGE SCALE GENOMIC DNA]</scope>
    <source>
        <strain evidence="2 3">S43</strain>
    </source>
</reference>
<protein>
    <recommendedName>
        <fullName evidence="1">NAD(P)-binding domain-containing protein</fullName>
    </recommendedName>
</protein>
<feature type="domain" description="NAD(P)-binding" evidence="1">
    <location>
        <begin position="7"/>
        <end position="191"/>
    </location>
</feature>
<dbReference type="PANTHER" id="PTHR15020:SF50">
    <property type="entry name" value="UPF0659 PROTEIN YMR090W"/>
    <property type="match status" value="1"/>
</dbReference>
<dbReference type="InterPro" id="IPR016040">
    <property type="entry name" value="NAD(P)-bd_dom"/>
</dbReference>
<accession>A0A0C3ADW4</accession>
<proteinExistence type="predicted"/>